<feature type="region of interest" description="Disordered" evidence="1">
    <location>
        <begin position="21"/>
        <end position="47"/>
    </location>
</feature>
<reference evidence="2" key="1">
    <citation type="submission" date="2019-07" db="EMBL/GenBank/DDBJ databases">
        <title>Draft genome sequence of Bacillus thuringiensis strain PT02.</title>
        <authorList>
            <person name="Nguyen H."/>
            <person name="Nguyen L.N."/>
            <person name="Nguyen H.T.T."/>
            <person name="Nguyen D.V."/>
            <person name="Le H.T.T."/>
        </authorList>
    </citation>
    <scope>NUCLEOTIDE SEQUENCE</scope>
    <source>
        <strain evidence="2">PT02</strain>
    </source>
</reference>
<dbReference type="RefSeq" id="WP_033676052.1">
    <property type="nucleotide sequence ID" value="NZ_CP011349.1"/>
</dbReference>
<dbReference type="InterPro" id="IPR025097">
    <property type="entry name" value="DUF4023"/>
</dbReference>
<name>A0A643M355_BACTU</name>
<dbReference type="EMBL" id="VLPO01000016">
    <property type="protein sequence ID" value="KAB1355145.1"/>
    <property type="molecule type" value="Genomic_DNA"/>
</dbReference>
<comment type="caution">
    <text evidence="2">The sequence shown here is derived from an EMBL/GenBank/DDBJ whole genome shotgun (WGS) entry which is preliminary data.</text>
</comment>
<evidence type="ECO:0000313" key="2">
    <source>
        <dbReference type="EMBL" id="KAB1355145.1"/>
    </source>
</evidence>
<protein>
    <submittedName>
        <fullName evidence="2">DUF4023 domain-containing protein</fullName>
    </submittedName>
</protein>
<organism evidence="2">
    <name type="scientific">Bacillus thuringiensis</name>
    <dbReference type="NCBI Taxonomy" id="1428"/>
    <lineage>
        <taxon>Bacteria</taxon>
        <taxon>Bacillati</taxon>
        <taxon>Bacillota</taxon>
        <taxon>Bacilli</taxon>
        <taxon>Bacillales</taxon>
        <taxon>Bacillaceae</taxon>
        <taxon>Bacillus</taxon>
        <taxon>Bacillus cereus group</taxon>
    </lineage>
</organism>
<evidence type="ECO:0000256" key="1">
    <source>
        <dbReference type="SAM" id="MobiDB-lite"/>
    </source>
</evidence>
<sequence length="47" mass="5606">MYIFKLAFIYSNEFLDTLHEKQAKDEQNRKRQGNGNPAKKKPNKTHK</sequence>
<dbReference type="Pfam" id="PF13215">
    <property type="entry name" value="DUF4023"/>
    <property type="match status" value="1"/>
</dbReference>
<dbReference type="KEGG" id="bthy:AQ980_08045"/>
<proteinExistence type="predicted"/>
<feature type="compositionally biased region" description="Basic residues" evidence="1">
    <location>
        <begin position="38"/>
        <end position="47"/>
    </location>
</feature>
<dbReference type="AlphaFoldDB" id="A0A643M355"/>
<gene>
    <name evidence="2" type="ORF">FPG91_14220</name>
</gene>
<accession>A0A643M355</accession>